<keyword evidence="3" id="KW-1185">Reference proteome</keyword>
<accession>A0ABT9QU47</accession>
<comment type="caution">
    <text evidence="2">The sequence shown here is derived from an EMBL/GenBank/DDBJ whole genome shotgun (WGS) entry which is preliminary data.</text>
</comment>
<name>A0ABT9QU47_9ACTN</name>
<evidence type="ECO:0000313" key="3">
    <source>
        <dbReference type="Proteomes" id="UP001225356"/>
    </source>
</evidence>
<dbReference type="Proteomes" id="UP001225356">
    <property type="component" value="Unassembled WGS sequence"/>
</dbReference>
<dbReference type="EMBL" id="JAUSQU010000002">
    <property type="protein sequence ID" value="MDP9850274.1"/>
    <property type="molecule type" value="Genomic_DNA"/>
</dbReference>
<dbReference type="Gene3D" id="1.25.40.10">
    <property type="entry name" value="Tetratricopeptide repeat domain"/>
    <property type="match status" value="3"/>
</dbReference>
<organism evidence="2 3">
    <name type="scientific">Streptosporangium lutulentum</name>
    <dbReference type="NCBI Taxonomy" id="1461250"/>
    <lineage>
        <taxon>Bacteria</taxon>
        <taxon>Bacillati</taxon>
        <taxon>Actinomycetota</taxon>
        <taxon>Actinomycetes</taxon>
        <taxon>Streptosporangiales</taxon>
        <taxon>Streptosporangiaceae</taxon>
        <taxon>Streptosporangium</taxon>
    </lineage>
</organism>
<dbReference type="PANTHER" id="PTHR46082:SF6">
    <property type="entry name" value="AAA+ ATPASE DOMAIN-CONTAINING PROTEIN-RELATED"/>
    <property type="match status" value="1"/>
</dbReference>
<protein>
    <submittedName>
        <fullName evidence="2">Tetratricopeptide (TPR) repeat protein</fullName>
    </submittedName>
</protein>
<evidence type="ECO:0000259" key="1">
    <source>
        <dbReference type="Pfam" id="PF25000"/>
    </source>
</evidence>
<evidence type="ECO:0000313" key="2">
    <source>
        <dbReference type="EMBL" id="MDP9850274.1"/>
    </source>
</evidence>
<sequence length="895" mass="96608">MSGYDGDHVEIHGTFHDKVFGKVGTYIEHYHPPAAAAVQSQIVEGVIPQQPRGFQPREELVRQLDEQVAQQGAAVVCALTGTPGVGKTLLAASYAWACQAAGWPLVAWIAAETEDQILAGLDALAARLGVRSADDDAVVAAGRAKAWLAGADRPCLVVFDNAAQVEVVRRWCPATGATRVVITSRNRAFHRHYPPVEVEVFTPDQARAFLTERTGLSGEAAAGADELAEEVGYLPLALAQAAALIAWKRLDYRAYLHSLRAFPLGEYLSPLPDDPYPAGVAQAILLSVTQVATTVPGARAMLERLAVLSPAGVSRLLLYGTPVSVVDRGSTDKEHVGTHEQQEARVDEVVAQLADASLVTFSEDGSTVLMHRLVQRVLRERAQHESRLTDLVLDATTLLHVFNTTIPDGAKTWGARAAVEMLHEHTNALYALASTADTLSPELIVLRSRCGQYLADLADLDRAIDLQQQVQVDCERVLGTDHPGTLMSRNNLAGAYRAAGRVSEAITLYEVTLAAQERVLGADHPGTLMSRNNLAGAYRAVGRVSEAITLYLAMLADCERVLGADHPGTLTSRNNLAFAYQEAGRVLEAITLHEATLADRERVLGADHPDTLSSRNNLALAYQQADRVSEAITLFEATLADCERVLGADHPGTLISRSSLAGAYQKAGEVLEAITLFETTLVEQDRVLGADHLDTLNSRNNLALAYQQAGRVPEAITLFEATLADRERVLSANHPDTLISRSSLAGAYQQAGRVSEAITLYEVMLADRERVLGADHPDTLASRSNLAGAYQQASRVSEAITLRETTLAGCERLLGADHPDTLVSRNNLASAYQQANRVPEAITLYEATLAGCERVLGADHPTTRIAQLNLDGARAAMRSKRSWWRYLINRKGKDG</sequence>
<proteinExistence type="predicted"/>
<dbReference type="RefSeq" id="WP_307569211.1">
    <property type="nucleotide sequence ID" value="NZ_JAUSQU010000002.1"/>
</dbReference>
<dbReference type="InterPro" id="IPR027417">
    <property type="entry name" value="P-loop_NTPase"/>
</dbReference>
<dbReference type="InterPro" id="IPR053137">
    <property type="entry name" value="NLR-like"/>
</dbReference>
<dbReference type="Pfam" id="PF13424">
    <property type="entry name" value="TPR_12"/>
    <property type="match status" value="4"/>
</dbReference>
<reference evidence="2 3" key="1">
    <citation type="submission" date="2023-07" db="EMBL/GenBank/DDBJ databases">
        <title>Sequencing the genomes of 1000 actinobacteria strains.</title>
        <authorList>
            <person name="Klenk H.-P."/>
        </authorList>
    </citation>
    <scope>NUCLEOTIDE SEQUENCE [LARGE SCALE GENOMIC DNA]</scope>
    <source>
        <strain evidence="2 3">DSM 46740</strain>
    </source>
</reference>
<dbReference type="InterPro" id="IPR011990">
    <property type="entry name" value="TPR-like_helical_dom_sf"/>
</dbReference>
<dbReference type="NCBIfam" id="NF040586">
    <property type="entry name" value="FxSxx_TPR"/>
    <property type="match status" value="1"/>
</dbReference>
<dbReference type="SUPFAM" id="SSF52540">
    <property type="entry name" value="P-loop containing nucleoside triphosphate hydrolases"/>
    <property type="match status" value="1"/>
</dbReference>
<dbReference type="Gene3D" id="3.40.50.300">
    <property type="entry name" value="P-loop containing nucleotide triphosphate hydrolases"/>
    <property type="match status" value="1"/>
</dbReference>
<gene>
    <name evidence="2" type="ORF">J2853_009570</name>
</gene>
<dbReference type="Pfam" id="PF13374">
    <property type="entry name" value="TPR_10"/>
    <property type="match status" value="1"/>
</dbReference>
<dbReference type="PANTHER" id="PTHR46082">
    <property type="entry name" value="ATP/GTP-BINDING PROTEIN-RELATED"/>
    <property type="match status" value="1"/>
</dbReference>
<dbReference type="InterPro" id="IPR056681">
    <property type="entry name" value="DUF7779"/>
</dbReference>
<dbReference type="PRINTS" id="PR00381">
    <property type="entry name" value="KINESINLIGHT"/>
</dbReference>
<feature type="domain" description="DUF7779" evidence="1">
    <location>
        <begin position="294"/>
        <end position="385"/>
    </location>
</feature>
<dbReference type="SUPFAM" id="SSF48452">
    <property type="entry name" value="TPR-like"/>
    <property type="match status" value="3"/>
</dbReference>
<dbReference type="Pfam" id="PF25000">
    <property type="entry name" value="DUF7779"/>
    <property type="match status" value="1"/>
</dbReference>